<gene>
    <name evidence="2" type="ORF">JCM19301_2923</name>
    <name evidence="3" type="ORF">JCM19302_253</name>
    <name evidence="4" type="ORF">JCM19538_2643</name>
</gene>
<dbReference type="Proteomes" id="UP000029641">
    <property type="component" value="Unassembled WGS sequence"/>
</dbReference>
<dbReference type="Proteomes" id="UP000029646">
    <property type="component" value="Unassembled WGS sequence"/>
</dbReference>
<evidence type="ECO:0000313" key="4">
    <source>
        <dbReference type="EMBL" id="GAL91029.1"/>
    </source>
</evidence>
<feature type="chain" id="PRO_5010408469" description="DUF4302 domain-containing protein" evidence="1">
    <location>
        <begin position="27"/>
        <end position="488"/>
    </location>
</feature>
<evidence type="ECO:0000313" key="6">
    <source>
        <dbReference type="Proteomes" id="UP000030184"/>
    </source>
</evidence>
<dbReference type="PROSITE" id="PS51257">
    <property type="entry name" value="PROKAR_LIPOPROTEIN"/>
    <property type="match status" value="1"/>
</dbReference>
<accession>A0A090W7T2</accession>
<dbReference type="InterPro" id="IPR025396">
    <property type="entry name" value="DUF4302"/>
</dbReference>
<evidence type="ECO:0000256" key="1">
    <source>
        <dbReference type="SAM" id="SignalP"/>
    </source>
</evidence>
<dbReference type="EMBL" id="BBNS01000036">
    <property type="protein sequence ID" value="GAL72976.1"/>
    <property type="molecule type" value="Genomic_DNA"/>
</dbReference>
<dbReference type="EMBL" id="BBNR01000028">
    <property type="protein sequence ID" value="GAL68904.1"/>
    <property type="molecule type" value="Genomic_DNA"/>
</dbReference>
<evidence type="ECO:0000313" key="3">
    <source>
        <dbReference type="EMBL" id="GAL72976.1"/>
    </source>
</evidence>
<comment type="caution">
    <text evidence="3">The sequence shown here is derived from an EMBL/GenBank/DDBJ whole genome shotgun (WGS) entry which is preliminary data.</text>
</comment>
<dbReference type="EMBL" id="BBNY01000095">
    <property type="protein sequence ID" value="GAL91029.1"/>
    <property type="molecule type" value="Genomic_DNA"/>
</dbReference>
<name>A0A090W7T2_9FLAO</name>
<dbReference type="STRING" id="504487.JCM19538_2643"/>
<keyword evidence="6" id="KW-1185">Reference proteome</keyword>
<keyword evidence="1" id="KW-0732">Signal</keyword>
<dbReference type="AlphaFoldDB" id="A0A090W7T2"/>
<proteinExistence type="predicted"/>
<evidence type="ECO:0000313" key="2">
    <source>
        <dbReference type="EMBL" id="GAL68904.1"/>
    </source>
</evidence>
<dbReference type="RefSeq" id="WP_081956311.1">
    <property type="nucleotide sequence ID" value="NZ_BBNR01000028.1"/>
</dbReference>
<organism evidence="3 5">
    <name type="scientific">Jejuia pallidilutea</name>
    <dbReference type="NCBI Taxonomy" id="504487"/>
    <lineage>
        <taxon>Bacteria</taxon>
        <taxon>Pseudomonadati</taxon>
        <taxon>Bacteroidota</taxon>
        <taxon>Flavobacteriia</taxon>
        <taxon>Flavobacteriales</taxon>
        <taxon>Flavobacteriaceae</taxon>
        <taxon>Jejuia</taxon>
    </lineage>
</organism>
<dbReference type="OrthoDB" id="1150854at2"/>
<protein>
    <recommendedName>
        <fullName evidence="7">DUF4302 domain-containing protein</fullName>
    </recommendedName>
</protein>
<dbReference type="Proteomes" id="UP000030184">
    <property type="component" value="Unassembled WGS sequence"/>
</dbReference>
<sequence length="488" mass="54150">MKFVIKHRFFKLLFILSIFIICSCSNDDTENIFNQAPSDRVADRIMELKQLLTSQPNGFRAVYFPKNDERGGFTIFMQFSEDGTVRQTSDFNSDFDLQDSNYEVRLGTTTELVFSTRNHITKATDPTSITANINGFQTGIGFFGTSVFQYFSNDNGVITFRDVRNSDTASLILYPSNFNDFDTESVASVTNTYNSRQLFNDIDCSTASVYDNFFVSVDGAGEPVEFVLSYDSNIIFFEGETTDEQGATSRQGFGAAFTEVDGQAVLSISPALEVGGISFEDFVLNPDSDKIEYVATVNGATATISSKPLAPPSGEELNDDISLLESAFLYRISLGSSALTSPCFQEQVIDQINTNLDALFGPGAFTFTQFQFVFNFDSDNCDNYLFTQITRTADGVTFNAFYCYNRASVSDNRLYQEYTGPFGTGNGPFLEDVYSPLIDFFDNPTSSPGMLYTNEGGFRSDTNSFSNISGTFTKMDNQALRVYGLFFG</sequence>
<dbReference type="eggNOG" id="ENOG50330PU">
    <property type="taxonomic scope" value="Bacteria"/>
</dbReference>
<feature type="signal peptide" evidence="1">
    <location>
        <begin position="1"/>
        <end position="26"/>
    </location>
</feature>
<evidence type="ECO:0008006" key="7">
    <source>
        <dbReference type="Google" id="ProtNLM"/>
    </source>
</evidence>
<dbReference type="Pfam" id="PF14135">
    <property type="entry name" value="DUF4302"/>
    <property type="match status" value="1"/>
</dbReference>
<reference evidence="6" key="1">
    <citation type="journal article" date="2014" name="Genome Announc.">
        <title>Draft Genome Sequence of Marine Flavobacterium Jejuia pallidilutea Strain 11shimoA1 and Pigmentation Mutants.</title>
        <authorList>
            <person name="Takatani N."/>
            <person name="Nakanishi M."/>
            <person name="Meirelles P."/>
            <person name="Mino S."/>
            <person name="Suda W."/>
            <person name="Oshima K."/>
            <person name="Hattori M."/>
            <person name="Ohkuma M."/>
            <person name="Hosokawa M."/>
            <person name="Miyashita K."/>
            <person name="Thompson F.L."/>
            <person name="Niwa A."/>
            <person name="Sawabe T."/>
            <person name="Sawabe T."/>
        </authorList>
    </citation>
    <scope>NUCLEOTIDE SEQUENCE [LARGE SCALE GENOMIC DNA]</scope>
    <source>
        <strain evidence="6">JCM 19538</strain>
    </source>
</reference>
<evidence type="ECO:0000313" key="5">
    <source>
        <dbReference type="Proteomes" id="UP000029646"/>
    </source>
</evidence>